<sequence>MCRPEFSLEQELPLHVEAIEQLHRDAFGPGRFARTAFRVREAVCPDSLLSFVALSEGHLAGSVRLSPISIGKCRALLLGPLAVHPDFKNAGAGRLLMHRAIEAARELDYCAILLVGDFDYYVRFGFERVPLGRIVMPGPVDPGRLLLLSFDKVESDLCSGMVRPLIE</sequence>
<dbReference type="OrthoDB" id="9815099at2"/>
<reference evidence="2 3" key="1">
    <citation type="submission" date="2018-01" db="EMBL/GenBank/DDBJ databases">
        <title>The draft genome sequence of Cohaesibacter sp. H1304.</title>
        <authorList>
            <person name="Wang N.-N."/>
            <person name="Du Z.-J."/>
        </authorList>
    </citation>
    <scope>NUCLEOTIDE SEQUENCE [LARGE SCALE GENOMIC DNA]</scope>
    <source>
        <strain evidence="2 3">H1304</strain>
    </source>
</reference>
<keyword evidence="2" id="KW-0808">Transferase</keyword>
<name>A0A2N5XXE2_9HYPH</name>
<dbReference type="InterPro" id="IPR016181">
    <property type="entry name" value="Acyl_CoA_acyltransferase"/>
</dbReference>
<evidence type="ECO:0000313" key="3">
    <source>
        <dbReference type="Proteomes" id="UP000234881"/>
    </source>
</evidence>
<gene>
    <name evidence="2" type="ORF">C0081_02805</name>
</gene>
<organism evidence="2 3">
    <name type="scientific">Cohaesibacter celericrescens</name>
    <dbReference type="NCBI Taxonomy" id="2067669"/>
    <lineage>
        <taxon>Bacteria</taxon>
        <taxon>Pseudomonadati</taxon>
        <taxon>Pseudomonadota</taxon>
        <taxon>Alphaproteobacteria</taxon>
        <taxon>Hyphomicrobiales</taxon>
        <taxon>Cohaesibacteraceae</taxon>
    </lineage>
</organism>
<evidence type="ECO:0000313" key="2">
    <source>
        <dbReference type="EMBL" id="PLW79171.1"/>
    </source>
</evidence>
<dbReference type="AlphaFoldDB" id="A0A2N5XXE2"/>
<proteinExistence type="predicted"/>
<dbReference type="SUPFAM" id="SSF55729">
    <property type="entry name" value="Acyl-CoA N-acyltransferases (Nat)"/>
    <property type="match status" value="1"/>
</dbReference>
<accession>A0A2N5XXE2</accession>
<dbReference type="EMBL" id="PKUQ01000001">
    <property type="protein sequence ID" value="PLW79171.1"/>
    <property type="molecule type" value="Genomic_DNA"/>
</dbReference>
<protein>
    <submittedName>
        <fullName evidence="2">GNAT family N-acetyltransferase</fullName>
    </submittedName>
</protein>
<keyword evidence="3" id="KW-1185">Reference proteome</keyword>
<dbReference type="GO" id="GO:0016747">
    <property type="term" value="F:acyltransferase activity, transferring groups other than amino-acyl groups"/>
    <property type="evidence" value="ECO:0007669"/>
    <property type="project" value="InterPro"/>
</dbReference>
<evidence type="ECO:0000259" key="1">
    <source>
        <dbReference type="PROSITE" id="PS51186"/>
    </source>
</evidence>
<dbReference type="Pfam" id="PF00583">
    <property type="entry name" value="Acetyltransf_1"/>
    <property type="match status" value="1"/>
</dbReference>
<dbReference type="Gene3D" id="3.40.630.30">
    <property type="match status" value="1"/>
</dbReference>
<dbReference type="PROSITE" id="PS51186">
    <property type="entry name" value="GNAT"/>
    <property type="match status" value="1"/>
</dbReference>
<comment type="caution">
    <text evidence="2">The sequence shown here is derived from an EMBL/GenBank/DDBJ whole genome shotgun (WGS) entry which is preliminary data.</text>
</comment>
<dbReference type="CDD" id="cd04301">
    <property type="entry name" value="NAT_SF"/>
    <property type="match status" value="1"/>
</dbReference>
<feature type="domain" description="N-acetyltransferase" evidence="1">
    <location>
        <begin position="6"/>
        <end position="141"/>
    </location>
</feature>
<dbReference type="InterPro" id="IPR000182">
    <property type="entry name" value="GNAT_dom"/>
</dbReference>
<dbReference type="Proteomes" id="UP000234881">
    <property type="component" value="Unassembled WGS sequence"/>
</dbReference>